<reference evidence="3 4" key="1">
    <citation type="submission" date="2015-12" db="EMBL/GenBank/DDBJ databases">
        <title>The genome of Folsomia candida.</title>
        <authorList>
            <person name="Faddeeva A."/>
            <person name="Derks M.F."/>
            <person name="Anvar Y."/>
            <person name="Smit S."/>
            <person name="Van Straalen N."/>
            <person name="Roelofs D."/>
        </authorList>
    </citation>
    <scope>NUCLEOTIDE SEQUENCE [LARGE SCALE GENOMIC DNA]</scope>
    <source>
        <strain evidence="3 4">VU population</strain>
        <tissue evidence="3">Whole body</tissue>
    </source>
</reference>
<evidence type="ECO:0000313" key="3">
    <source>
        <dbReference type="EMBL" id="OXA59748.1"/>
    </source>
</evidence>
<name>A0A226ERB7_FOLCA</name>
<dbReference type="InterPro" id="IPR002925">
    <property type="entry name" value="Dienelactn_hydro"/>
</dbReference>
<sequence>MAFLIKLTITLLAGIVFLLQKSSAAECSNWEKPVLTADYTPQGNVVFSAGMDTYETGNSSSTKVLIAVYDIYGFNPGPNIMQICDRLGEYGYRVVMPDFFHGEPWRREHYPYPTDDEFRNFVKATSWNESVREDLGLVLQEYKRQNVTEFGIFGFCFGGKITAHALDTYSSDIKVGAQFHPAGADVYDATRIKRPAILLPGANDPDMTDYCNIINILLGQGSCVYHHFTDVNHGFSGGTANWANDTIRTRAEEAVGMFEQFLCDKFPAI</sequence>
<dbReference type="SUPFAM" id="SSF53474">
    <property type="entry name" value="alpha/beta-Hydrolases"/>
    <property type="match status" value="1"/>
</dbReference>
<dbReference type="AlphaFoldDB" id="A0A226ERB7"/>
<dbReference type="EMBL" id="LNIX01000002">
    <property type="protein sequence ID" value="OXA59748.1"/>
    <property type="molecule type" value="Genomic_DNA"/>
</dbReference>
<dbReference type="Proteomes" id="UP000198287">
    <property type="component" value="Unassembled WGS sequence"/>
</dbReference>
<dbReference type="InterPro" id="IPR029058">
    <property type="entry name" value="AB_hydrolase_fold"/>
</dbReference>
<keyword evidence="1" id="KW-0732">Signal</keyword>
<dbReference type="Gene3D" id="3.40.50.1820">
    <property type="entry name" value="alpha/beta hydrolase"/>
    <property type="match status" value="1"/>
</dbReference>
<proteinExistence type="predicted"/>
<protein>
    <submittedName>
        <fullName evidence="3">Carboxymethylenebutenolidase</fullName>
    </submittedName>
</protein>
<feature type="signal peptide" evidence="1">
    <location>
        <begin position="1"/>
        <end position="24"/>
    </location>
</feature>
<evidence type="ECO:0000313" key="4">
    <source>
        <dbReference type="Proteomes" id="UP000198287"/>
    </source>
</evidence>
<feature type="chain" id="PRO_5012172123" evidence="1">
    <location>
        <begin position="25"/>
        <end position="269"/>
    </location>
</feature>
<gene>
    <name evidence="3" type="ORF">Fcan01_05468</name>
</gene>
<dbReference type="PANTHER" id="PTHR47668">
    <property type="entry name" value="DIENELACTONE HYDROLASE FAMILY PROTEIN (AFU_ORTHOLOGUE AFUA_6G01940)"/>
    <property type="match status" value="1"/>
</dbReference>
<dbReference type="Pfam" id="PF01738">
    <property type="entry name" value="DLH"/>
    <property type="match status" value="1"/>
</dbReference>
<accession>A0A226ERB7</accession>
<dbReference type="OrthoDB" id="17560at2759"/>
<dbReference type="GO" id="GO:0016787">
    <property type="term" value="F:hydrolase activity"/>
    <property type="evidence" value="ECO:0007669"/>
    <property type="project" value="InterPro"/>
</dbReference>
<evidence type="ECO:0000256" key="1">
    <source>
        <dbReference type="SAM" id="SignalP"/>
    </source>
</evidence>
<organism evidence="3 4">
    <name type="scientific">Folsomia candida</name>
    <name type="common">Springtail</name>
    <dbReference type="NCBI Taxonomy" id="158441"/>
    <lineage>
        <taxon>Eukaryota</taxon>
        <taxon>Metazoa</taxon>
        <taxon>Ecdysozoa</taxon>
        <taxon>Arthropoda</taxon>
        <taxon>Hexapoda</taxon>
        <taxon>Collembola</taxon>
        <taxon>Entomobryomorpha</taxon>
        <taxon>Isotomoidea</taxon>
        <taxon>Isotomidae</taxon>
        <taxon>Proisotominae</taxon>
        <taxon>Folsomia</taxon>
    </lineage>
</organism>
<feature type="domain" description="Dienelactone hydrolase" evidence="2">
    <location>
        <begin position="55"/>
        <end position="241"/>
    </location>
</feature>
<comment type="caution">
    <text evidence="3">The sequence shown here is derived from an EMBL/GenBank/DDBJ whole genome shotgun (WGS) entry which is preliminary data.</text>
</comment>
<keyword evidence="4" id="KW-1185">Reference proteome</keyword>
<evidence type="ECO:0000259" key="2">
    <source>
        <dbReference type="Pfam" id="PF01738"/>
    </source>
</evidence>
<dbReference type="PANTHER" id="PTHR47668:SF1">
    <property type="entry name" value="DIENELACTONE HYDROLASE DOMAIN-CONTAINING PROTEIN-RELATED"/>
    <property type="match status" value="1"/>
</dbReference>